<comment type="caution">
    <text evidence="1">The sequence shown here is derived from an EMBL/GenBank/DDBJ whole genome shotgun (WGS) entry which is preliminary data.</text>
</comment>
<organism evidence="1 2">
    <name type="scientific">Flavobacterium hibernum</name>
    <dbReference type="NCBI Taxonomy" id="37752"/>
    <lineage>
        <taxon>Bacteria</taxon>
        <taxon>Pseudomonadati</taxon>
        <taxon>Bacteroidota</taxon>
        <taxon>Flavobacteriia</taxon>
        <taxon>Flavobacteriales</taxon>
        <taxon>Flavobacteriaceae</taxon>
        <taxon>Flavobacterium</taxon>
    </lineage>
</organism>
<name>A0A0D0EFT2_9FLAO</name>
<protein>
    <submittedName>
        <fullName evidence="1">Uncharacterized protein</fullName>
    </submittedName>
</protein>
<gene>
    <name evidence="1" type="ORF">IW18_01190</name>
</gene>
<dbReference type="STRING" id="37752.IW18_01190"/>
<proteinExistence type="predicted"/>
<sequence length="128" mass="13808">MPFEHRKYGRPEIDLRALLIHLAAGRFGHIDDKGGDMVVGNVYLILSCAAGAVVGNDNEDGILVPGLFRRLGKEPFQGIVGILDSPLASRSRRDVYPARRIGVGPMVGGGHHEIQERLSLLMLLVGSA</sequence>
<dbReference type="EMBL" id="JPRK01000002">
    <property type="protein sequence ID" value="KIO54649.1"/>
    <property type="molecule type" value="Genomic_DNA"/>
</dbReference>
<dbReference type="AlphaFoldDB" id="A0A0D0EFT2"/>
<reference evidence="1 2" key="1">
    <citation type="submission" date="2015-01" db="EMBL/GenBank/DDBJ databases">
        <title>Genome of Flavobacterium hibernum DSM 12611.</title>
        <authorList>
            <person name="Stropko S.J."/>
            <person name="Pipes S.E."/>
            <person name="Newman J.D."/>
        </authorList>
    </citation>
    <scope>NUCLEOTIDE SEQUENCE [LARGE SCALE GENOMIC DNA]</scope>
    <source>
        <strain evidence="1 2">DSM 12611</strain>
    </source>
</reference>
<evidence type="ECO:0000313" key="1">
    <source>
        <dbReference type="EMBL" id="KIO54649.1"/>
    </source>
</evidence>
<evidence type="ECO:0000313" key="2">
    <source>
        <dbReference type="Proteomes" id="UP000032061"/>
    </source>
</evidence>
<dbReference type="Proteomes" id="UP000032061">
    <property type="component" value="Unassembled WGS sequence"/>
</dbReference>
<accession>A0A0D0EFT2</accession>